<protein>
    <submittedName>
        <fullName evidence="5">Uncharacterized protein</fullName>
    </submittedName>
</protein>
<dbReference type="EMBL" id="KI966429">
    <property type="protein sequence ID" value="EWC45218.1"/>
    <property type="molecule type" value="Genomic_DNA"/>
</dbReference>
<evidence type="ECO:0000256" key="2">
    <source>
        <dbReference type="ARBA" id="ARBA00007331"/>
    </source>
</evidence>
<keyword evidence="3" id="KW-0819">tRNA processing</keyword>
<evidence type="ECO:0000256" key="3">
    <source>
        <dbReference type="ARBA" id="ARBA00022694"/>
    </source>
</evidence>
<dbReference type="GO" id="GO:0003723">
    <property type="term" value="F:RNA binding"/>
    <property type="evidence" value="ECO:0007669"/>
    <property type="project" value="TreeGrafter"/>
</dbReference>
<comment type="similarity">
    <text evidence="2">Belongs to the eukaryotic/archaeal RNase P protein component 3 family.</text>
</comment>
<dbReference type="InterPro" id="IPR002738">
    <property type="entry name" value="RNase_P_p30"/>
</dbReference>
<evidence type="ECO:0000256" key="1">
    <source>
        <dbReference type="ARBA" id="ARBA00004123"/>
    </source>
</evidence>
<dbReference type="PANTHER" id="PTHR13031">
    <property type="entry name" value="RIBONUCLEASE P SUBUNIT P30"/>
    <property type="match status" value="1"/>
</dbReference>
<evidence type="ECO:0000313" key="6">
    <source>
        <dbReference type="Proteomes" id="UP000024837"/>
    </source>
</evidence>
<dbReference type="Pfam" id="PF01876">
    <property type="entry name" value="RNase_P_p30"/>
    <property type="match status" value="1"/>
</dbReference>
<feature type="region of interest" description="Disordered" evidence="4">
    <location>
        <begin position="234"/>
        <end position="319"/>
    </location>
</feature>
<dbReference type="AlphaFoldDB" id="W7HZ41"/>
<dbReference type="HOGENOM" id="CLU_048451_1_0_1"/>
<evidence type="ECO:0000256" key="4">
    <source>
        <dbReference type="SAM" id="MobiDB-lite"/>
    </source>
</evidence>
<dbReference type="SUPFAM" id="SSF89550">
    <property type="entry name" value="PHP domain-like"/>
    <property type="match status" value="1"/>
</dbReference>
<dbReference type="GO" id="GO:0008033">
    <property type="term" value="P:tRNA processing"/>
    <property type="evidence" value="ECO:0007669"/>
    <property type="project" value="UniProtKB-KW"/>
</dbReference>
<keyword evidence="6" id="KW-1185">Reference proteome</keyword>
<sequence>MFYDLNIPWTSKDDPELSRTIVFLAELGYNVIALNQTIAGKITSKAANIANVIPEAPFPDQPGLRFLRRATVILDDPSQNYGLASLSNNFDIVAVRPTDEKLLLQACTNLECDLISLDLSIRYPFHFKYKVLGQAISRGIRFEITYAASINDSNARRNLLSNAAALIRATKGKGVIVSSEARAAAQCRAPFDVINLATLWGLNQEKGNAAIVNGPRAVMLQAKMKRQSFRGVIDVVDGGGAPRPKRDAQQQSTATISQKSLGKRKAAVEGKVAGAEEPAKELTKADAPSMNGKLPGGDNSENRPTKKQKQKGKKVADRG</sequence>
<organism evidence="5 6">
    <name type="scientific">Drechslerella stenobrocha 248</name>
    <dbReference type="NCBI Taxonomy" id="1043628"/>
    <lineage>
        <taxon>Eukaryota</taxon>
        <taxon>Fungi</taxon>
        <taxon>Dikarya</taxon>
        <taxon>Ascomycota</taxon>
        <taxon>Pezizomycotina</taxon>
        <taxon>Orbiliomycetes</taxon>
        <taxon>Orbiliales</taxon>
        <taxon>Orbiliaceae</taxon>
        <taxon>Drechslerella</taxon>
    </lineage>
</organism>
<evidence type="ECO:0000313" key="5">
    <source>
        <dbReference type="EMBL" id="EWC45218.1"/>
    </source>
</evidence>
<gene>
    <name evidence="5" type="ORF">DRE_05945</name>
</gene>
<dbReference type="GO" id="GO:0005655">
    <property type="term" value="C:nucleolar ribonuclease P complex"/>
    <property type="evidence" value="ECO:0007669"/>
    <property type="project" value="TreeGrafter"/>
</dbReference>
<accession>W7HZ41</accession>
<proteinExistence type="inferred from homology"/>
<dbReference type="Proteomes" id="UP000024837">
    <property type="component" value="Unassembled WGS sequence"/>
</dbReference>
<reference evidence="5 6" key="1">
    <citation type="submission" date="2013-05" db="EMBL/GenBank/DDBJ databases">
        <title>Drechslerella stenobrocha genome reveals carnivorous origination and mechanical trapping mechanism of predatory fungi.</title>
        <authorList>
            <person name="Liu X."/>
            <person name="Zhang W."/>
            <person name="Liu K."/>
        </authorList>
    </citation>
    <scope>NUCLEOTIDE SEQUENCE [LARGE SCALE GENOMIC DNA]</scope>
    <source>
        <strain evidence="5 6">248</strain>
    </source>
</reference>
<comment type="subcellular location">
    <subcellularLocation>
        <location evidence="1">Nucleus</location>
    </subcellularLocation>
</comment>
<dbReference type="Gene3D" id="3.20.20.140">
    <property type="entry name" value="Metal-dependent hydrolases"/>
    <property type="match status" value="1"/>
</dbReference>
<dbReference type="PANTHER" id="PTHR13031:SF0">
    <property type="entry name" value="RIBONUCLEASE P PROTEIN SUBUNIT P30"/>
    <property type="match status" value="1"/>
</dbReference>
<feature type="compositionally biased region" description="Polar residues" evidence="4">
    <location>
        <begin position="249"/>
        <end position="260"/>
    </location>
</feature>
<name>W7HZ41_9PEZI</name>
<dbReference type="InterPro" id="IPR016195">
    <property type="entry name" value="Pol/histidinol_Pase-like"/>
</dbReference>
<dbReference type="OrthoDB" id="17948at2759"/>